<proteinExistence type="predicted"/>
<protein>
    <submittedName>
        <fullName evidence="2">Uncharacterized protein</fullName>
    </submittedName>
</protein>
<evidence type="ECO:0000256" key="1">
    <source>
        <dbReference type="SAM" id="MobiDB-lite"/>
    </source>
</evidence>
<sequence length="48" mass="5864">MYVCVYALIYMMIILDIKRKKPTQIPRRPIRERERERESMGPTHLFLA</sequence>
<feature type="compositionally biased region" description="Basic and acidic residues" evidence="1">
    <location>
        <begin position="29"/>
        <end position="39"/>
    </location>
</feature>
<evidence type="ECO:0000313" key="3">
    <source>
        <dbReference type="Proteomes" id="UP000663760"/>
    </source>
</evidence>
<dbReference type="EMBL" id="LR746264">
    <property type="protein sequence ID" value="CAA7388286.1"/>
    <property type="molecule type" value="Genomic_DNA"/>
</dbReference>
<feature type="region of interest" description="Disordered" evidence="1">
    <location>
        <begin position="24"/>
        <end position="48"/>
    </location>
</feature>
<evidence type="ECO:0000313" key="2">
    <source>
        <dbReference type="EMBL" id="CAA7388286.1"/>
    </source>
</evidence>
<name>A0A7I8JYC6_SPIIN</name>
<dbReference type="Proteomes" id="UP000663760">
    <property type="component" value="Chromosome 1"/>
</dbReference>
<accession>A0A7I8JYC6</accession>
<gene>
    <name evidence="2" type="ORF">SI8410_01000554</name>
</gene>
<organism evidence="2 3">
    <name type="scientific">Spirodela intermedia</name>
    <name type="common">Intermediate duckweed</name>
    <dbReference type="NCBI Taxonomy" id="51605"/>
    <lineage>
        <taxon>Eukaryota</taxon>
        <taxon>Viridiplantae</taxon>
        <taxon>Streptophyta</taxon>
        <taxon>Embryophyta</taxon>
        <taxon>Tracheophyta</taxon>
        <taxon>Spermatophyta</taxon>
        <taxon>Magnoliopsida</taxon>
        <taxon>Liliopsida</taxon>
        <taxon>Araceae</taxon>
        <taxon>Lemnoideae</taxon>
        <taxon>Spirodela</taxon>
    </lineage>
</organism>
<dbReference type="AlphaFoldDB" id="A0A7I8JYC6"/>
<reference evidence="2" key="1">
    <citation type="submission" date="2020-02" db="EMBL/GenBank/DDBJ databases">
        <authorList>
            <person name="Scholz U."/>
            <person name="Mascher M."/>
            <person name="Fiebig A."/>
        </authorList>
    </citation>
    <scope>NUCLEOTIDE SEQUENCE</scope>
</reference>
<keyword evidence="3" id="KW-1185">Reference proteome</keyword>